<accession>A0A1S1HAF1</accession>
<dbReference type="RefSeq" id="WP_070932577.1">
    <property type="nucleotide sequence ID" value="NZ_MIPT01000001.1"/>
</dbReference>
<evidence type="ECO:0000256" key="1">
    <source>
        <dbReference type="SAM" id="MobiDB-lite"/>
    </source>
</evidence>
<name>A0A1S1HAF1_9SPHN</name>
<organism evidence="2 3">
    <name type="scientific">Edaphosphingomonas haloaromaticamans</name>
    <dbReference type="NCBI Taxonomy" id="653954"/>
    <lineage>
        <taxon>Bacteria</taxon>
        <taxon>Pseudomonadati</taxon>
        <taxon>Pseudomonadota</taxon>
        <taxon>Alphaproteobacteria</taxon>
        <taxon>Sphingomonadales</taxon>
        <taxon>Rhizorhabdaceae</taxon>
        <taxon>Edaphosphingomonas</taxon>
    </lineage>
</organism>
<dbReference type="AlphaFoldDB" id="A0A1S1HAF1"/>
<sequence length="92" mass="9179">MNTNIDDALARLASDAPYRGLTGLEDRVLSAIARQPAAAIGTGTALITMGLALTLGVFSNVVPAADAQAAPALSPLGAPSPLAPSSLLTEPR</sequence>
<feature type="region of interest" description="Disordered" evidence="1">
    <location>
        <begin position="72"/>
        <end position="92"/>
    </location>
</feature>
<reference evidence="2 3" key="1">
    <citation type="submission" date="2016-09" db="EMBL/GenBank/DDBJ databases">
        <title>Metabolic pathway, cell adaptation mechanisms and a novel monoxygenase revealed through proteogenomic-transcription analysis of a Sphingomonas haloaromaticamans strain degrading the fungicide ortho-phenylphenol.</title>
        <authorList>
            <person name="Perruchon C."/>
            <person name="Papadopoulou E.S."/>
            <person name="Rousidou C."/>
            <person name="Vasileiadis S."/>
            <person name="Tanou G."/>
            <person name="Amoutzias G."/>
            <person name="Molassiotis A."/>
            <person name="Karpouzas D.G."/>
        </authorList>
    </citation>
    <scope>NUCLEOTIDE SEQUENCE [LARGE SCALE GENOMIC DNA]</scope>
    <source>
        <strain evidence="2 3">P3</strain>
    </source>
</reference>
<gene>
    <name evidence="2" type="ORF">BHE75_00811</name>
</gene>
<keyword evidence="3" id="KW-1185">Reference proteome</keyword>
<evidence type="ECO:0000313" key="2">
    <source>
        <dbReference type="EMBL" id="OHT18832.1"/>
    </source>
</evidence>
<evidence type="ECO:0000313" key="3">
    <source>
        <dbReference type="Proteomes" id="UP000179467"/>
    </source>
</evidence>
<proteinExistence type="predicted"/>
<protein>
    <submittedName>
        <fullName evidence="2">Uncharacterized protein</fullName>
    </submittedName>
</protein>
<comment type="caution">
    <text evidence="2">The sequence shown here is derived from an EMBL/GenBank/DDBJ whole genome shotgun (WGS) entry which is preliminary data.</text>
</comment>
<dbReference type="Proteomes" id="UP000179467">
    <property type="component" value="Unassembled WGS sequence"/>
</dbReference>
<dbReference type="OrthoDB" id="7392071at2"/>
<dbReference type="EMBL" id="MIPT01000001">
    <property type="protein sequence ID" value="OHT18832.1"/>
    <property type="molecule type" value="Genomic_DNA"/>
</dbReference>